<name>A0A6C0DFN2_9ZZZZ</name>
<sequence>MDSDTEESTTLLETLPQELDEIERTFHAMLGKLETATTPLIHRRIEPLNDAVCQWCMTMGILDGLTTAKWFKALLSSAIHITIDTRMVTFSEADSHLWGGTQVSFFDLLRNIPTWFRYV</sequence>
<organism evidence="1">
    <name type="scientific">viral metagenome</name>
    <dbReference type="NCBI Taxonomy" id="1070528"/>
    <lineage>
        <taxon>unclassified sequences</taxon>
        <taxon>metagenomes</taxon>
        <taxon>organismal metagenomes</taxon>
    </lineage>
</organism>
<evidence type="ECO:0000313" key="1">
    <source>
        <dbReference type="EMBL" id="QHT14395.1"/>
    </source>
</evidence>
<accession>A0A6C0DFN2</accession>
<dbReference type="AlphaFoldDB" id="A0A6C0DFN2"/>
<reference evidence="1" key="1">
    <citation type="journal article" date="2020" name="Nature">
        <title>Giant virus diversity and host interactions through global metagenomics.</title>
        <authorList>
            <person name="Schulz F."/>
            <person name="Roux S."/>
            <person name="Paez-Espino D."/>
            <person name="Jungbluth S."/>
            <person name="Walsh D.A."/>
            <person name="Denef V.J."/>
            <person name="McMahon K.D."/>
            <person name="Konstantinidis K.T."/>
            <person name="Eloe-Fadrosh E.A."/>
            <person name="Kyrpides N.C."/>
            <person name="Woyke T."/>
        </authorList>
    </citation>
    <scope>NUCLEOTIDE SEQUENCE</scope>
    <source>
        <strain evidence="1">GVMAG-M-3300023174-137</strain>
    </source>
</reference>
<dbReference type="EMBL" id="MN739582">
    <property type="protein sequence ID" value="QHT14395.1"/>
    <property type="molecule type" value="Genomic_DNA"/>
</dbReference>
<protein>
    <submittedName>
        <fullName evidence="1">Uncharacterized protein</fullName>
    </submittedName>
</protein>
<proteinExistence type="predicted"/>